<dbReference type="Pfam" id="PF13416">
    <property type="entry name" value="SBP_bac_8"/>
    <property type="match status" value="1"/>
</dbReference>
<feature type="compositionally biased region" description="Low complexity" evidence="4">
    <location>
        <begin position="30"/>
        <end position="53"/>
    </location>
</feature>
<name>A0ABQ6NKY7_9BACL</name>
<feature type="region of interest" description="Disordered" evidence="4">
    <location>
        <begin position="30"/>
        <end position="57"/>
    </location>
</feature>
<proteinExistence type="inferred from homology"/>
<keyword evidence="3 5" id="KW-0732">Signal</keyword>
<gene>
    <name evidence="6" type="ORF">PghCCS26_28900</name>
</gene>
<dbReference type="RefSeq" id="WP_317980357.1">
    <property type="nucleotide sequence ID" value="NZ_BTCL01000009.1"/>
</dbReference>
<dbReference type="PROSITE" id="PS51257">
    <property type="entry name" value="PROKAR_LIPOPROTEIN"/>
    <property type="match status" value="1"/>
</dbReference>
<dbReference type="CDD" id="cd13586">
    <property type="entry name" value="PBP2_Maltose_binding_like"/>
    <property type="match status" value="1"/>
</dbReference>
<accession>A0ABQ6NKY7</accession>
<dbReference type="PANTHER" id="PTHR30061">
    <property type="entry name" value="MALTOSE-BINDING PERIPLASMIC PROTEIN"/>
    <property type="match status" value="1"/>
</dbReference>
<dbReference type="EMBL" id="BTCL01000009">
    <property type="protein sequence ID" value="GMK45762.1"/>
    <property type="molecule type" value="Genomic_DNA"/>
</dbReference>
<dbReference type="SUPFAM" id="SSF53850">
    <property type="entry name" value="Periplasmic binding protein-like II"/>
    <property type="match status" value="1"/>
</dbReference>
<evidence type="ECO:0000256" key="3">
    <source>
        <dbReference type="ARBA" id="ARBA00022729"/>
    </source>
</evidence>
<dbReference type="PANTHER" id="PTHR30061:SF50">
    <property type="entry name" value="MALTOSE_MALTODEXTRIN-BINDING PERIPLASMIC PROTEIN"/>
    <property type="match status" value="1"/>
</dbReference>
<evidence type="ECO:0000313" key="7">
    <source>
        <dbReference type="Proteomes" id="UP001285921"/>
    </source>
</evidence>
<feature type="chain" id="PRO_5046850853" evidence="5">
    <location>
        <begin position="19"/>
        <end position="441"/>
    </location>
</feature>
<evidence type="ECO:0000256" key="1">
    <source>
        <dbReference type="ARBA" id="ARBA00008520"/>
    </source>
</evidence>
<evidence type="ECO:0000313" key="6">
    <source>
        <dbReference type="EMBL" id="GMK45762.1"/>
    </source>
</evidence>
<comment type="similarity">
    <text evidence="1">Belongs to the bacterial solute-binding protein 1 family.</text>
</comment>
<sequence>MKKWFVTTMITALFIVSACGSGGGNNNGNSAATNAPAATEEASANAGNAGASEEPADEAIVPEEGATLTVWDSKNERGFVEEMAKEFTAQYNIPVKIEEVESPDQVKKLTTDGPAGIGADIVTFPHDNLGQAVAAGLILPNDFFEEETKTANAEAAVNAVTSDGILYGYPRSVETYALFYNKDLVQTPPASFDDIVTFSKTFNDPAKNKYALMWEMGNFYFNYIFFASTGGYVFGENGTNAADIGLNNDGAVEGLKYFQSLKQILPIKSGDASADIIQGKFADKSLAMTITGPWKVGDFKNLGINFGVAPIPTINGKPAVSFSGVKAWYVNSFTKYPNASRLFANFISSKAGQLKDYSLTGAIPANKEAMEDPSFKADEISSGFAAQFVNSQAMPSIPEMGKVWDPIGAALADIWNENKDPKAALDNAVKQVQEAAKGATK</sequence>
<reference evidence="6 7" key="1">
    <citation type="submission" date="2023-05" db="EMBL/GenBank/DDBJ databases">
        <title>Draft genome of Paenibacillus sp. CCS26.</title>
        <authorList>
            <person name="Akita H."/>
            <person name="Shinto Y."/>
            <person name="Kimura Z."/>
        </authorList>
    </citation>
    <scope>NUCLEOTIDE SEQUENCE [LARGE SCALE GENOMIC DNA]</scope>
    <source>
        <strain evidence="6 7">CCS26</strain>
    </source>
</reference>
<organism evidence="6 7">
    <name type="scientific">Paenibacillus glycanilyticus</name>
    <dbReference type="NCBI Taxonomy" id="126569"/>
    <lineage>
        <taxon>Bacteria</taxon>
        <taxon>Bacillati</taxon>
        <taxon>Bacillota</taxon>
        <taxon>Bacilli</taxon>
        <taxon>Bacillales</taxon>
        <taxon>Paenibacillaceae</taxon>
        <taxon>Paenibacillus</taxon>
    </lineage>
</organism>
<dbReference type="Proteomes" id="UP001285921">
    <property type="component" value="Unassembled WGS sequence"/>
</dbReference>
<evidence type="ECO:0000256" key="4">
    <source>
        <dbReference type="SAM" id="MobiDB-lite"/>
    </source>
</evidence>
<feature type="signal peptide" evidence="5">
    <location>
        <begin position="1"/>
        <end position="18"/>
    </location>
</feature>
<comment type="caution">
    <text evidence="6">The sequence shown here is derived from an EMBL/GenBank/DDBJ whole genome shotgun (WGS) entry which is preliminary data.</text>
</comment>
<evidence type="ECO:0000256" key="2">
    <source>
        <dbReference type="ARBA" id="ARBA00022448"/>
    </source>
</evidence>
<evidence type="ECO:0000256" key="5">
    <source>
        <dbReference type="SAM" id="SignalP"/>
    </source>
</evidence>
<keyword evidence="2" id="KW-0813">Transport</keyword>
<dbReference type="InterPro" id="IPR006059">
    <property type="entry name" value="SBP"/>
</dbReference>
<dbReference type="Gene3D" id="3.40.190.10">
    <property type="entry name" value="Periplasmic binding protein-like II"/>
    <property type="match status" value="2"/>
</dbReference>
<keyword evidence="7" id="KW-1185">Reference proteome</keyword>
<protein>
    <submittedName>
        <fullName evidence="6">Cyclodextrin-binding protein</fullName>
    </submittedName>
</protein>